<dbReference type="GO" id="GO:0070973">
    <property type="term" value="P:protein localization to endoplasmic reticulum exit site"/>
    <property type="evidence" value="ECO:0007669"/>
    <property type="project" value="TreeGrafter"/>
</dbReference>
<dbReference type="GO" id="GO:0012507">
    <property type="term" value="C:ER to Golgi transport vesicle membrane"/>
    <property type="evidence" value="ECO:0007669"/>
    <property type="project" value="TreeGrafter"/>
</dbReference>
<evidence type="ECO:0000256" key="1">
    <source>
        <dbReference type="SAM" id="MobiDB-lite"/>
    </source>
</evidence>
<comment type="caution">
    <text evidence="2">The sequence shown here is derived from an EMBL/GenBank/DDBJ whole genome shotgun (WGS) entry which is preliminary data.</text>
</comment>
<protein>
    <submittedName>
        <fullName evidence="2">COPII coat assembly protein SEC16-like</fullName>
    </submittedName>
</protein>
<evidence type="ECO:0000313" key="3">
    <source>
        <dbReference type="Proteomes" id="UP000265520"/>
    </source>
</evidence>
<evidence type="ECO:0000313" key="2">
    <source>
        <dbReference type="EMBL" id="MCI10322.1"/>
    </source>
</evidence>
<gene>
    <name evidence="2" type="ORF">A2U01_0031415</name>
</gene>
<dbReference type="GO" id="GO:0007030">
    <property type="term" value="P:Golgi organization"/>
    <property type="evidence" value="ECO:0007669"/>
    <property type="project" value="TreeGrafter"/>
</dbReference>
<dbReference type="EMBL" id="LXQA010087720">
    <property type="protein sequence ID" value="MCI13300.1"/>
    <property type="molecule type" value="Genomic_DNA"/>
</dbReference>
<dbReference type="AlphaFoldDB" id="A0A392PEZ8"/>
<name>A0A392PEZ8_9FABA</name>
<dbReference type="Proteomes" id="UP000265520">
    <property type="component" value="Unassembled WGS sequence"/>
</dbReference>
<feature type="non-terminal residue" evidence="2">
    <location>
        <position position="135"/>
    </location>
</feature>
<sequence length="135" mass="15103">MLSYMKAKLGEKNKFYYDENLKRWVEEGAEPPAEETALPPPPTTAAFQNGLTDYNLKSALKTEGPLSKEKTSNPELTPGFPPIPPSTSHFSSRGRVGIRSSWKLACKVVVNVQTLYSGPHKFLRNLNLLILDFHD</sequence>
<reference evidence="2 3" key="1">
    <citation type="journal article" date="2018" name="Front. Plant Sci.">
        <title>Red Clover (Trifolium pratense) and Zigzag Clover (T. medium) - A Picture of Genomic Similarities and Differences.</title>
        <authorList>
            <person name="Dluhosova J."/>
            <person name="Istvanek J."/>
            <person name="Nedelnik J."/>
            <person name="Repkova J."/>
        </authorList>
    </citation>
    <scope>NUCLEOTIDE SEQUENCE [LARGE SCALE GENOMIC DNA]</scope>
    <source>
        <strain evidence="2">10/8</strain>
        <strain evidence="3">cv. 10/8</strain>
        <tissue evidence="2">Leaf</tissue>
    </source>
</reference>
<feature type="region of interest" description="Disordered" evidence="1">
    <location>
        <begin position="63"/>
        <end position="93"/>
    </location>
</feature>
<dbReference type="GO" id="GO:0070971">
    <property type="term" value="C:endoplasmic reticulum exit site"/>
    <property type="evidence" value="ECO:0007669"/>
    <property type="project" value="TreeGrafter"/>
</dbReference>
<dbReference type="EMBL" id="LXQA010075785">
    <property type="protein sequence ID" value="MCI10322.1"/>
    <property type="molecule type" value="Genomic_DNA"/>
</dbReference>
<accession>A0A392PEZ8</accession>
<organism evidence="2 3">
    <name type="scientific">Trifolium medium</name>
    <dbReference type="NCBI Taxonomy" id="97028"/>
    <lineage>
        <taxon>Eukaryota</taxon>
        <taxon>Viridiplantae</taxon>
        <taxon>Streptophyta</taxon>
        <taxon>Embryophyta</taxon>
        <taxon>Tracheophyta</taxon>
        <taxon>Spermatophyta</taxon>
        <taxon>Magnoliopsida</taxon>
        <taxon>eudicotyledons</taxon>
        <taxon>Gunneridae</taxon>
        <taxon>Pentapetalae</taxon>
        <taxon>rosids</taxon>
        <taxon>fabids</taxon>
        <taxon>Fabales</taxon>
        <taxon>Fabaceae</taxon>
        <taxon>Papilionoideae</taxon>
        <taxon>50 kb inversion clade</taxon>
        <taxon>NPAAA clade</taxon>
        <taxon>Hologalegina</taxon>
        <taxon>IRL clade</taxon>
        <taxon>Trifolieae</taxon>
        <taxon>Trifolium</taxon>
    </lineage>
</organism>
<proteinExistence type="predicted"/>
<dbReference type="PANTHER" id="PTHR13402">
    <property type="entry name" value="RGPR-RELATED"/>
    <property type="match status" value="1"/>
</dbReference>
<keyword evidence="3" id="KW-1185">Reference proteome</keyword>
<dbReference type="PANTHER" id="PTHR13402:SF6">
    <property type="entry name" value="SECRETORY 16, ISOFORM I"/>
    <property type="match status" value="1"/>
</dbReference>